<keyword evidence="5 6" id="KW-0408">Iron</keyword>
<gene>
    <name evidence="9" type="ORF">SAMN06297382_1461</name>
</gene>
<evidence type="ECO:0000256" key="4">
    <source>
        <dbReference type="ARBA" id="ARBA00022982"/>
    </source>
</evidence>
<sequence>MTSKTKRSLLAWAAGAAAVVGLAACGREKPSEAPALSGAALGEREYRSCAICHASAPPGTPAGDARLVGPTLWGVYGQPAARLDGYAYSTAMREADLIWDAATLDAFIANPQAVVRGTRMSYAGEPNPEKRAAIIEYLKTLQ</sequence>
<protein>
    <submittedName>
        <fullName evidence="9">Cytochrome c</fullName>
    </submittedName>
</protein>
<dbReference type="GO" id="GO:0009055">
    <property type="term" value="F:electron transfer activity"/>
    <property type="evidence" value="ECO:0007669"/>
    <property type="project" value="InterPro"/>
</dbReference>
<dbReference type="Proteomes" id="UP000198346">
    <property type="component" value="Unassembled WGS sequence"/>
</dbReference>
<evidence type="ECO:0000256" key="1">
    <source>
        <dbReference type="ARBA" id="ARBA00022448"/>
    </source>
</evidence>
<dbReference type="GO" id="GO:0046872">
    <property type="term" value="F:metal ion binding"/>
    <property type="evidence" value="ECO:0007669"/>
    <property type="project" value="UniProtKB-KW"/>
</dbReference>
<evidence type="ECO:0000256" key="2">
    <source>
        <dbReference type="ARBA" id="ARBA00022617"/>
    </source>
</evidence>
<dbReference type="Gene3D" id="1.10.760.10">
    <property type="entry name" value="Cytochrome c-like domain"/>
    <property type="match status" value="1"/>
</dbReference>
<evidence type="ECO:0000256" key="5">
    <source>
        <dbReference type="ARBA" id="ARBA00023004"/>
    </source>
</evidence>
<dbReference type="SUPFAM" id="SSF46626">
    <property type="entry name" value="Cytochrome c"/>
    <property type="match status" value="1"/>
</dbReference>
<accession>A0A239PQL4</accession>
<name>A0A239PQL4_9PROT</name>
<dbReference type="AlphaFoldDB" id="A0A239PQL4"/>
<keyword evidence="3 6" id="KW-0479">Metal-binding</keyword>
<dbReference type="InterPro" id="IPR006311">
    <property type="entry name" value="TAT_signal"/>
</dbReference>
<keyword evidence="4" id="KW-0249">Electron transport</keyword>
<dbReference type="PRINTS" id="PR00604">
    <property type="entry name" value="CYTCHRMECIAB"/>
</dbReference>
<feature type="domain" description="Cytochrome c" evidence="8">
    <location>
        <begin position="37"/>
        <end position="142"/>
    </location>
</feature>
<evidence type="ECO:0000313" key="9">
    <source>
        <dbReference type="EMBL" id="SNT72418.1"/>
    </source>
</evidence>
<evidence type="ECO:0000313" key="10">
    <source>
        <dbReference type="Proteomes" id="UP000198346"/>
    </source>
</evidence>
<dbReference type="PROSITE" id="PS51007">
    <property type="entry name" value="CYTC"/>
    <property type="match status" value="1"/>
</dbReference>
<evidence type="ECO:0000256" key="3">
    <source>
        <dbReference type="ARBA" id="ARBA00022723"/>
    </source>
</evidence>
<evidence type="ECO:0000256" key="7">
    <source>
        <dbReference type="SAM" id="SignalP"/>
    </source>
</evidence>
<reference evidence="9 10" key="1">
    <citation type="submission" date="2017-07" db="EMBL/GenBank/DDBJ databases">
        <authorList>
            <person name="Sun Z.S."/>
            <person name="Albrecht U."/>
            <person name="Echele G."/>
            <person name="Lee C.C."/>
        </authorList>
    </citation>
    <scope>NUCLEOTIDE SEQUENCE [LARGE SCALE GENOMIC DNA]</scope>
    <source>
        <strain evidence="9 10">CGMCC 1.12710</strain>
    </source>
</reference>
<dbReference type="InterPro" id="IPR036909">
    <property type="entry name" value="Cyt_c-like_dom_sf"/>
</dbReference>
<keyword evidence="10" id="KW-1185">Reference proteome</keyword>
<keyword evidence="1" id="KW-0813">Transport</keyword>
<dbReference type="OrthoDB" id="9805828at2"/>
<keyword evidence="7" id="KW-0732">Signal</keyword>
<keyword evidence="2 6" id="KW-0349">Heme</keyword>
<dbReference type="InterPro" id="IPR002327">
    <property type="entry name" value="Cyt_c_1A/1B"/>
</dbReference>
<feature type="signal peptide" evidence="7">
    <location>
        <begin position="1"/>
        <end position="23"/>
    </location>
</feature>
<organism evidence="9 10">
    <name type="scientific">Amphiplicatus metriothermophilus</name>
    <dbReference type="NCBI Taxonomy" id="1519374"/>
    <lineage>
        <taxon>Bacteria</taxon>
        <taxon>Pseudomonadati</taxon>
        <taxon>Pseudomonadota</taxon>
        <taxon>Alphaproteobacteria</taxon>
        <taxon>Parvularculales</taxon>
        <taxon>Parvularculaceae</taxon>
        <taxon>Amphiplicatus</taxon>
    </lineage>
</organism>
<dbReference type="GO" id="GO:0020037">
    <property type="term" value="F:heme binding"/>
    <property type="evidence" value="ECO:0007669"/>
    <property type="project" value="InterPro"/>
</dbReference>
<feature type="chain" id="PRO_5011969473" evidence="7">
    <location>
        <begin position="24"/>
        <end position="142"/>
    </location>
</feature>
<evidence type="ECO:0000256" key="6">
    <source>
        <dbReference type="PROSITE-ProRule" id="PRU00433"/>
    </source>
</evidence>
<dbReference type="PANTHER" id="PTHR11961">
    <property type="entry name" value="CYTOCHROME C"/>
    <property type="match status" value="1"/>
</dbReference>
<dbReference type="PROSITE" id="PS51318">
    <property type="entry name" value="TAT"/>
    <property type="match status" value="1"/>
</dbReference>
<dbReference type="RefSeq" id="WP_089411908.1">
    <property type="nucleotide sequence ID" value="NZ_FZQA01000002.1"/>
</dbReference>
<dbReference type="InterPro" id="IPR009056">
    <property type="entry name" value="Cyt_c-like_dom"/>
</dbReference>
<dbReference type="PROSITE" id="PS51257">
    <property type="entry name" value="PROKAR_LIPOPROTEIN"/>
    <property type="match status" value="1"/>
</dbReference>
<proteinExistence type="predicted"/>
<dbReference type="EMBL" id="FZQA01000002">
    <property type="protein sequence ID" value="SNT72418.1"/>
    <property type="molecule type" value="Genomic_DNA"/>
</dbReference>
<evidence type="ECO:0000259" key="8">
    <source>
        <dbReference type="PROSITE" id="PS51007"/>
    </source>
</evidence>